<dbReference type="RefSeq" id="WP_386744501.1">
    <property type="nucleotide sequence ID" value="NZ_JBHRYA010000007.1"/>
</dbReference>
<gene>
    <name evidence="3" type="ORF">ACFONC_12470</name>
</gene>
<dbReference type="SUPFAM" id="SSF50156">
    <property type="entry name" value="PDZ domain-like"/>
    <property type="match status" value="1"/>
</dbReference>
<comment type="caution">
    <text evidence="3">The sequence shown here is derived from an EMBL/GenBank/DDBJ whole genome shotgun (WGS) entry which is preliminary data.</text>
</comment>
<keyword evidence="4" id="KW-1185">Reference proteome</keyword>
<evidence type="ECO:0000259" key="2">
    <source>
        <dbReference type="PROSITE" id="PS50106"/>
    </source>
</evidence>
<proteinExistence type="predicted"/>
<accession>A0ABV7XNR2</accession>
<keyword evidence="1" id="KW-0732">Signal</keyword>
<dbReference type="InterPro" id="IPR001478">
    <property type="entry name" value="PDZ"/>
</dbReference>
<dbReference type="InterPro" id="IPR041489">
    <property type="entry name" value="PDZ_6"/>
</dbReference>
<dbReference type="Proteomes" id="UP001595705">
    <property type="component" value="Unassembled WGS sequence"/>
</dbReference>
<feature type="domain" description="PDZ" evidence="2">
    <location>
        <begin position="52"/>
        <end position="138"/>
    </location>
</feature>
<sequence length="294" mass="31741">MSISRIPMLLACLAFSGILPAAAQTDDGVEAEVDAALLNLAERGALGSFDQPLTIARPAQVRYELGAVVDVRKPDPRGIEVLAITPDGAAARMGLKTGDRLVAINDRRLDGDAAPAGVLRDAVRDGNGAVRLVAARGKSRVELDGQADVVAVPAYQLTVGEAAAGTVAGCGYVSDSSLPPRSKGLFNAQITQVDGRSTPLGGINRVRVASGQHVLTIGEQIPGYRLSMMQNRYRIRTQKRMMARVLKPLIVDIKPDTEYRIGVRLRKDRLDYASIRDNEYWEPVVWEQRASTCR</sequence>
<dbReference type="Gene3D" id="2.30.42.10">
    <property type="match status" value="1"/>
</dbReference>
<protein>
    <submittedName>
        <fullName evidence="3">PDZ domain-containing protein</fullName>
    </submittedName>
</protein>
<organism evidence="3 4">
    <name type="scientific">Luteimonas soli</name>
    <dbReference type="NCBI Taxonomy" id="1648966"/>
    <lineage>
        <taxon>Bacteria</taxon>
        <taxon>Pseudomonadati</taxon>
        <taxon>Pseudomonadota</taxon>
        <taxon>Gammaproteobacteria</taxon>
        <taxon>Lysobacterales</taxon>
        <taxon>Lysobacteraceae</taxon>
        <taxon>Luteimonas</taxon>
    </lineage>
</organism>
<dbReference type="EMBL" id="JBHRYA010000007">
    <property type="protein sequence ID" value="MFC3716968.1"/>
    <property type="molecule type" value="Genomic_DNA"/>
</dbReference>
<feature type="chain" id="PRO_5046045095" evidence="1">
    <location>
        <begin position="24"/>
        <end position="294"/>
    </location>
</feature>
<dbReference type="SMART" id="SM00228">
    <property type="entry name" value="PDZ"/>
    <property type="match status" value="1"/>
</dbReference>
<dbReference type="Pfam" id="PF17820">
    <property type="entry name" value="PDZ_6"/>
    <property type="match status" value="1"/>
</dbReference>
<name>A0ABV7XNR2_9GAMM</name>
<reference evidence="4" key="1">
    <citation type="journal article" date="2019" name="Int. J. Syst. Evol. Microbiol.">
        <title>The Global Catalogue of Microorganisms (GCM) 10K type strain sequencing project: providing services to taxonomists for standard genome sequencing and annotation.</title>
        <authorList>
            <consortium name="The Broad Institute Genomics Platform"/>
            <consortium name="The Broad Institute Genome Sequencing Center for Infectious Disease"/>
            <person name="Wu L."/>
            <person name="Ma J."/>
        </authorList>
    </citation>
    <scope>NUCLEOTIDE SEQUENCE [LARGE SCALE GENOMIC DNA]</scope>
    <source>
        <strain evidence="4">KCTC 42441</strain>
    </source>
</reference>
<feature type="signal peptide" evidence="1">
    <location>
        <begin position="1"/>
        <end position="23"/>
    </location>
</feature>
<evidence type="ECO:0000313" key="4">
    <source>
        <dbReference type="Proteomes" id="UP001595705"/>
    </source>
</evidence>
<dbReference type="InterPro" id="IPR036034">
    <property type="entry name" value="PDZ_sf"/>
</dbReference>
<evidence type="ECO:0000313" key="3">
    <source>
        <dbReference type="EMBL" id="MFC3716968.1"/>
    </source>
</evidence>
<dbReference type="PROSITE" id="PS50106">
    <property type="entry name" value="PDZ"/>
    <property type="match status" value="1"/>
</dbReference>
<evidence type="ECO:0000256" key="1">
    <source>
        <dbReference type="SAM" id="SignalP"/>
    </source>
</evidence>